<evidence type="ECO:0000259" key="1">
    <source>
        <dbReference type="Pfam" id="PF01370"/>
    </source>
</evidence>
<proteinExistence type="predicted"/>
<dbReference type="Pfam" id="PF01370">
    <property type="entry name" value="Epimerase"/>
    <property type="match status" value="1"/>
</dbReference>
<dbReference type="InterPro" id="IPR001509">
    <property type="entry name" value="Epimerase_deHydtase"/>
</dbReference>
<dbReference type="InterPro" id="IPR051783">
    <property type="entry name" value="NAD(P)-dependent_oxidoreduct"/>
</dbReference>
<dbReference type="PANTHER" id="PTHR48079">
    <property type="entry name" value="PROTEIN YEEZ"/>
    <property type="match status" value="1"/>
</dbReference>
<dbReference type="GO" id="GO:0005737">
    <property type="term" value="C:cytoplasm"/>
    <property type="evidence" value="ECO:0007669"/>
    <property type="project" value="TreeGrafter"/>
</dbReference>
<dbReference type="PANTHER" id="PTHR48079:SF6">
    <property type="entry name" value="NAD(P)-BINDING DOMAIN-CONTAINING PROTEIN-RELATED"/>
    <property type="match status" value="1"/>
</dbReference>
<organism evidence="2 3">
    <name type="scientific">Humibacillus xanthopallidus</name>
    <dbReference type="NCBI Taxonomy" id="412689"/>
    <lineage>
        <taxon>Bacteria</taxon>
        <taxon>Bacillati</taxon>
        <taxon>Actinomycetota</taxon>
        <taxon>Actinomycetes</taxon>
        <taxon>Micrococcales</taxon>
        <taxon>Intrasporangiaceae</taxon>
        <taxon>Humibacillus</taxon>
    </lineage>
</organism>
<dbReference type="SUPFAM" id="SSF51735">
    <property type="entry name" value="NAD(P)-binding Rossmann-fold domains"/>
    <property type="match status" value="1"/>
</dbReference>
<accession>A0A543PV67</accession>
<reference evidence="2 3" key="1">
    <citation type="submission" date="2019-06" db="EMBL/GenBank/DDBJ databases">
        <title>Sequencing the genomes of 1000 actinobacteria strains.</title>
        <authorList>
            <person name="Klenk H.-P."/>
        </authorList>
    </citation>
    <scope>NUCLEOTIDE SEQUENCE [LARGE SCALE GENOMIC DNA]</scope>
    <source>
        <strain evidence="2 3">DSM 21776</strain>
    </source>
</reference>
<dbReference type="InterPro" id="IPR036291">
    <property type="entry name" value="NAD(P)-bd_dom_sf"/>
</dbReference>
<sequence length="314" mass="33467">MSRHVVFGTGQVGHPLVTHLAAAGHDVIAVNRNGSGTFPGARVVGGDATDPQFTADVCEGADAVYFCLNALNYERWAEQFPPLQRGVLAGARHARARLVVLDNLYSYGPTNGAPLVETMAPNPTSTKSATRAAMTEELLAADAAGDVEVAIGRASDYFGPGATRSALGETVFVPALRGKTAQVMGDPDQPHSYSYTEDVAAGLVTLGTRPEAPGQIWHLPVDRAPTTRSLITIVYTDAGMRPRLMAAGWLTLRATGVAKPAMREYLHTLYQFTDPWVVDDSKFRHAFGDTATPLRGALGDTLAWYRGRAPAHAV</sequence>
<evidence type="ECO:0000313" key="3">
    <source>
        <dbReference type="Proteomes" id="UP000320085"/>
    </source>
</evidence>
<dbReference type="AlphaFoldDB" id="A0A543PV67"/>
<feature type="domain" description="NAD-dependent epimerase/dehydratase" evidence="1">
    <location>
        <begin position="8"/>
        <end position="212"/>
    </location>
</feature>
<gene>
    <name evidence="2" type="ORF">FHX52_1093</name>
</gene>
<protein>
    <submittedName>
        <fullName evidence="2">Nucleoside-diphosphate-sugar epimerase</fullName>
    </submittedName>
</protein>
<comment type="caution">
    <text evidence="2">The sequence shown here is derived from an EMBL/GenBank/DDBJ whole genome shotgun (WGS) entry which is preliminary data.</text>
</comment>
<dbReference type="RefSeq" id="WP_141820598.1">
    <property type="nucleotide sequence ID" value="NZ_BAAAQC010000018.1"/>
</dbReference>
<dbReference type="GO" id="GO:0004029">
    <property type="term" value="F:aldehyde dehydrogenase (NAD+) activity"/>
    <property type="evidence" value="ECO:0007669"/>
    <property type="project" value="TreeGrafter"/>
</dbReference>
<dbReference type="Gene3D" id="3.40.50.720">
    <property type="entry name" value="NAD(P)-binding Rossmann-like Domain"/>
    <property type="match status" value="1"/>
</dbReference>
<dbReference type="Proteomes" id="UP000320085">
    <property type="component" value="Unassembled WGS sequence"/>
</dbReference>
<dbReference type="EMBL" id="VFQF01000001">
    <property type="protein sequence ID" value="TQN47972.1"/>
    <property type="molecule type" value="Genomic_DNA"/>
</dbReference>
<evidence type="ECO:0000313" key="2">
    <source>
        <dbReference type="EMBL" id="TQN47972.1"/>
    </source>
</evidence>
<dbReference type="OrthoDB" id="8205493at2"/>
<name>A0A543PV67_9MICO</name>